<dbReference type="InterPro" id="IPR050620">
    <property type="entry name" value="Thioredoxin_H-type-like"/>
</dbReference>
<name>A0ABR2HHS1_9EUKA</name>
<organism evidence="2 3">
    <name type="scientific">Tritrichomonas musculus</name>
    <dbReference type="NCBI Taxonomy" id="1915356"/>
    <lineage>
        <taxon>Eukaryota</taxon>
        <taxon>Metamonada</taxon>
        <taxon>Parabasalia</taxon>
        <taxon>Tritrichomonadida</taxon>
        <taxon>Tritrichomonadidae</taxon>
        <taxon>Tritrichomonas</taxon>
    </lineage>
</organism>
<comment type="caution">
    <text evidence="2">The sequence shown here is derived from an EMBL/GenBank/DDBJ whole genome shotgun (WGS) entry which is preliminary data.</text>
</comment>
<evidence type="ECO:0000313" key="2">
    <source>
        <dbReference type="EMBL" id="KAK8847760.1"/>
    </source>
</evidence>
<dbReference type="InterPro" id="IPR017937">
    <property type="entry name" value="Thioredoxin_CS"/>
</dbReference>
<dbReference type="InterPro" id="IPR013766">
    <property type="entry name" value="Thioredoxin_domain"/>
</dbReference>
<proteinExistence type="predicted"/>
<evidence type="ECO:0000313" key="3">
    <source>
        <dbReference type="Proteomes" id="UP001470230"/>
    </source>
</evidence>
<dbReference type="Proteomes" id="UP001470230">
    <property type="component" value="Unassembled WGS sequence"/>
</dbReference>
<dbReference type="Pfam" id="PF00085">
    <property type="entry name" value="Thioredoxin"/>
    <property type="match status" value="1"/>
</dbReference>
<dbReference type="SUPFAM" id="SSF52833">
    <property type="entry name" value="Thioredoxin-like"/>
    <property type="match status" value="1"/>
</dbReference>
<gene>
    <name evidence="2" type="ORF">M9Y10_018789</name>
</gene>
<sequence>MSSNNIINFVGSYQNLEAIVKKATEANKLVVLDFFATWCGPCRSLGAQLPQIAKENPEVIFVKCDIDSNNEVAQLFGISSVPNVKFLIWKENAITIINNVSGCNVPEIRYKIGHLRQKLNLS</sequence>
<dbReference type="PROSITE" id="PS00194">
    <property type="entry name" value="THIOREDOXIN_1"/>
    <property type="match status" value="1"/>
</dbReference>
<dbReference type="EMBL" id="JAPFFF010000027">
    <property type="protein sequence ID" value="KAK8847760.1"/>
    <property type="molecule type" value="Genomic_DNA"/>
</dbReference>
<dbReference type="CDD" id="cd02947">
    <property type="entry name" value="TRX_family"/>
    <property type="match status" value="1"/>
</dbReference>
<protein>
    <recommendedName>
        <fullName evidence="1">Thioredoxin domain-containing protein</fullName>
    </recommendedName>
</protein>
<accession>A0ABR2HHS1</accession>
<dbReference type="PANTHER" id="PTHR10438">
    <property type="entry name" value="THIOREDOXIN"/>
    <property type="match status" value="1"/>
</dbReference>
<dbReference type="Gene3D" id="3.40.30.10">
    <property type="entry name" value="Glutaredoxin"/>
    <property type="match status" value="1"/>
</dbReference>
<dbReference type="InterPro" id="IPR036249">
    <property type="entry name" value="Thioredoxin-like_sf"/>
</dbReference>
<keyword evidence="3" id="KW-1185">Reference proteome</keyword>
<evidence type="ECO:0000259" key="1">
    <source>
        <dbReference type="PROSITE" id="PS51352"/>
    </source>
</evidence>
<dbReference type="PROSITE" id="PS51352">
    <property type="entry name" value="THIOREDOXIN_2"/>
    <property type="match status" value="1"/>
</dbReference>
<dbReference type="PANTHER" id="PTHR10438:SF468">
    <property type="entry name" value="THIOREDOXIN-1-RELATED"/>
    <property type="match status" value="1"/>
</dbReference>
<reference evidence="2 3" key="1">
    <citation type="submission" date="2024-04" db="EMBL/GenBank/DDBJ databases">
        <title>Tritrichomonas musculus Genome.</title>
        <authorList>
            <person name="Alves-Ferreira E."/>
            <person name="Grigg M."/>
            <person name="Lorenzi H."/>
            <person name="Galac M."/>
        </authorList>
    </citation>
    <scope>NUCLEOTIDE SEQUENCE [LARGE SCALE GENOMIC DNA]</scope>
    <source>
        <strain evidence="2 3">EAF2021</strain>
    </source>
</reference>
<feature type="domain" description="Thioredoxin" evidence="1">
    <location>
        <begin position="1"/>
        <end position="117"/>
    </location>
</feature>